<dbReference type="InterPro" id="IPR024087">
    <property type="entry name" value="Creatininase-like_sf"/>
</dbReference>
<dbReference type="GO" id="GO:0046872">
    <property type="term" value="F:metal ion binding"/>
    <property type="evidence" value="ECO:0007669"/>
    <property type="project" value="UniProtKB-KW"/>
</dbReference>
<evidence type="ECO:0000256" key="4">
    <source>
        <dbReference type="ARBA" id="ARBA00022833"/>
    </source>
</evidence>
<evidence type="ECO:0000313" key="7">
    <source>
        <dbReference type="Proteomes" id="UP000284416"/>
    </source>
</evidence>
<dbReference type="Proteomes" id="UP000284416">
    <property type="component" value="Unassembled WGS sequence"/>
</dbReference>
<comment type="caution">
    <text evidence="6">The sequence shown here is derived from an EMBL/GenBank/DDBJ whole genome shotgun (WGS) entry which is preliminary data.</text>
</comment>
<reference evidence="6 7" key="1">
    <citation type="journal article" date="2017" name="Int. J. Syst. Evol. Microbiol.">
        <title>Bacillus notoginsengisoli sp. nov., a novel bacterium isolated from the rhizosphere of Panax notoginseng.</title>
        <authorList>
            <person name="Zhang M.Y."/>
            <person name="Cheng J."/>
            <person name="Cai Y."/>
            <person name="Zhang T.Y."/>
            <person name="Wu Y.Y."/>
            <person name="Manikprabhu D."/>
            <person name="Li W.J."/>
            <person name="Zhang Y.X."/>
        </authorList>
    </citation>
    <scope>NUCLEOTIDE SEQUENCE [LARGE SCALE GENOMIC DNA]</scope>
    <source>
        <strain evidence="6 7">JCM 30743</strain>
    </source>
</reference>
<keyword evidence="4" id="KW-0862">Zinc</keyword>
<evidence type="ECO:0000256" key="5">
    <source>
        <dbReference type="ARBA" id="ARBA00024029"/>
    </source>
</evidence>
<sequence>MRGTQRRRNFMYMMDLTASQFKEIKKKVGTVLLPIGMMETHGPHCSLGTDVWIPREFVKRLDKLIGDKVLIAPEVPYGHSWALAPFEGTIDISAETFSQYVYEIGKEFNRNGFDEVILFNGHGGNIPSLMIVAEKLADLNMKVLTINWWTDYREQILGITKGPGHGGEDETSLVLAIDEKLADPSLAGDWKVSLNPKLKFFNMGKTLYKDGYMGDAGSATAEKGERLYEMMIELILKDIEELWKLQSNSEL</sequence>
<evidence type="ECO:0000256" key="3">
    <source>
        <dbReference type="ARBA" id="ARBA00022801"/>
    </source>
</evidence>
<evidence type="ECO:0000256" key="1">
    <source>
        <dbReference type="ARBA" id="ARBA00001947"/>
    </source>
</evidence>
<dbReference type="SUPFAM" id="SSF102215">
    <property type="entry name" value="Creatininase"/>
    <property type="match status" value="1"/>
</dbReference>
<name>A0A417YRX7_9BACI</name>
<dbReference type="GO" id="GO:0009231">
    <property type="term" value="P:riboflavin biosynthetic process"/>
    <property type="evidence" value="ECO:0007669"/>
    <property type="project" value="TreeGrafter"/>
</dbReference>
<accession>A0A417YRX7</accession>
<evidence type="ECO:0000313" key="6">
    <source>
        <dbReference type="EMBL" id="RHW38039.1"/>
    </source>
</evidence>
<comment type="cofactor">
    <cofactor evidence="1">
        <name>Zn(2+)</name>
        <dbReference type="ChEBI" id="CHEBI:29105"/>
    </cofactor>
</comment>
<keyword evidence="7" id="KW-1185">Reference proteome</keyword>
<gene>
    <name evidence="6" type="ORF">D1B31_14755</name>
</gene>
<dbReference type="InterPro" id="IPR003785">
    <property type="entry name" value="Creatininase/forma_Hydrolase"/>
</dbReference>
<dbReference type="EMBL" id="QWEG01000009">
    <property type="protein sequence ID" value="RHW38039.1"/>
    <property type="molecule type" value="Genomic_DNA"/>
</dbReference>
<dbReference type="Gene3D" id="3.40.50.10310">
    <property type="entry name" value="Creatininase"/>
    <property type="match status" value="1"/>
</dbReference>
<keyword evidence="2" id="KW-0479">Metal-binding</keyword>
<dbReference type="PANTHER" id="PTHR35005:SF1">
    <property type="entry name" value="2-AMINO-5-FORMYLAMINO-6-RIBOSYLAMINOPYRIMIDIN-4(3H)-ONE 5'-MONOPHOSPHATE DEFORMYLASE"/>
    <property type="match status" value="1"/>
</dbReference>
<evidence type="ECO:0000256" key="2">
    <source>
        <dbReference type="ARBA" id="ARBA00022723"/>
    </source>
</evidence>
<keyword evidence="3" id="KW-0378">Hydrolase</keyword>
<dbReference type="GO" id="GO:0016811">
    <property type="term" value="F:hydrolase activity, acting on carbon-nitrogen (but not peptide) bonds, in linear amides"/>
    <property type="evidence" value="ECO:0007669"/>
    <property type="project" value="TreeGrafter"/>
</dbReference>
<organism evidence="6 7">
    <name type="scientific">Neobacillus notoginsengisoli</name>
    <dbReference type="NCBI Taxonomy" id="1578198"/>
    <lineage>
        <taxon>Bacteria</taxon>
        <taxon>Bacillati</taxon>
        <taxon>Bacillota</taxon>
        <taxon>Bacilli</taxon>
        <taxon>Bacillales</taxon>
        <taxon>Bacillaceae</taxon>
        <taxon>Neobacillus</taxon>
    </lineage>
</organism>
<dbReference type="PANTHER" id="PTHR35005">
    <property type="entry name" value="3-DEHYDRO-SCYLLO-INOSOSE HYDROLASE"/>
    <property type="match status" value="1"/>
</dbReference>
<proteinExistence type="inferred from homology"/>
<dbReference type="AlphaFoldDB" id="A0A417YRX7"/>
<dbReference type="Pfam" id="PF02633">
    <property type="entry name" value="Creatininase"/>
    <property type="match status" value="1"/>
</dbReference>
<comment type="similarity">
    <text evidence="5">Belongs to the creatininase superfamily.</text>
</comment>
<protein>
    <submittedName>
        <fullName evidence="6">Creatininase family protein</fullName>
    </submittedName>
</protein>